<name>A0ABY5PDI1_9ACTN</name>
<dbReference type="Gene3D" id="3.40.50.1820">
    <property type="entry name" value="alpha/beta hydrolase"/>
    <property type="match status" value="1"/>
</dbReference>
<feature type="domain" description="Xaa-Pro dipeptidyl-peptidase C-terminal" evidence="3">
    <location>
        <begin position="287"/>
        <end position="519"/>
    </location>
</feature>
<dbReference type="EMBL" id="CP088295">
    <property type="protein sequence ID" value="UUY02731.1"/>
    <property type="molecule type" value="Genomic_DNA"/>
</dbReference>
<sequence length="524" mass="57575">MSVVGLGLGAGSASAALPTAKWVTIPSGDGVRLKAIVFMPGNLKPGDKPPGIAFAAAWNGGAEQNSVPSLQLARKGYIVVSYTTRGTGIDTDKRGFVEMGGPKDIMDMRAIIDWMITQRGADPERIGTAGISYGAGIALMASGVDARIKSVVSMSGWTDLGRALFPNQTRNSWAGFILWASAKQASNEGAEFNEVFNQFFQYRKSEETLAFARGRSAISFLDRINANRPAIMMSQNWNELAFPPDQFLDFYKDLTVPRRLYLRAGDHVGQETFGLLGAQNAVLSRMYQWFDKTLRDPSQRDSAGAQIEIQPRASYGDRSEETYVNWEDASPNSMRWHLGGVMNKKGDGSATAAPSTGWSTKIKPGFNVVNHVGGPIVSHWTEVWWGRPIWTEPKYIDRKTTATWLSDPMPGWVKMRGAPKVHVTVTPSHAKGFLNLVLWSVGANNSGRHITHAPITWRGRTPGKPFTLDLELRPNAFNIPPGHRLLLGASTYELNYYLEQNEPGSTITFSSPDGDPSWLELPTR</sequence>
<reference evidence="5" key="1">
    <citation type="submission" date="2021-11" db="EMBL/GenBank/DDBJ databases">
        <title>Cultivation dependent microbiological survey of springs from the worlds oldest radium mine currently devoted to the extraction of radon-saturated water.</title>
        <authorList>
            <person name="Kapinusova G."/>
            <person name="Smrhova T."/>
            <person name="Strejcek M."/>
            <person name="Suman J."/>
            <person name="Jani K."/>
            <person name="Pajer P."/>
            <person name="Uhlik O."/>
        </authorList>
    </citation>
    <scope>NUCLEOTIDE SEQUENCE [LARGE SCALE GENOMIC DNA]</scope>
    <source>
        <strain evidence="5">J379</strain>
    </source>
</reference>
<evidence type="ECO:0000256" key="2">
    <source>
        <dbReference type="ARBA" id="ARBA00022801"/>
    </source>
</evidence>
<dbReference type="SUPFAM" id="SSF53474">
    <property type="entry name" value="alpha/beta-Hydrolases"/>
    <property type="match status" value="1"/>
</dbReference>
<evidence type="ECO:0000256" key="1">
    <source>
        <dbReference type="ARBA" id="ARBA00008645"/>
    </source>
</evidence>
<dbReference type="InterPro" id="IPR000383">
    <property type="entry name" value="Xaa-Pro-like_dom"/>
</dbReference>
<dbReference type="InterPro" id="IPR050261">
    <property type="entry name" value="FrsA_esterase"/>
</dbReference>
<proteinExistence type="inferred from homology"/>
<evidence type="ECO:0000313" key="4">
    <source>
        <dbReference type="EMBL" id="UUY02731.1"/>
    </source>
</evidence>
<keyword evidence="5" id="KW-1185">Reference proteome</keyword>
<dbReference type="PANTHER" id="PTHR22946:SF9">
    <property type="entry name" value="POLYKETIDE TRANSFERASE AF380"/>
    <property type="match status" value="1"/>
</dbReference>
<dbReference type="Proteomes" id="UP001058860">
    <property type="component" value="Chromosome"/>
</dbReference>
<dbReference type="InterPro" id="IPR029058">
    <property type="entry name" value="AB_hydrolase_fold"/>
</dbReference>
<dbReference type="RefSeq" id="WP_353863253.1">
    <property type="nucleotide sequence ID" value="NZ_CP088295.1"/>
</dbReference>
<dbReference type="InterPro" id="IPR008979">
    <property type="entry name" value="Galactose-bd-like_sf"/>
</dbReference>
<protein>
    <submittedName>
        <fullName evidence="4">Prolyl oligopeptidase family serine peptidase</fullName>
    </submittedName>
</protein>
<dbReference type="SUPFAM" id="SSF49785">
    <property type="entry name" value="Galactose-binding domain-like"/>
    <property type="match status" value="1"/>
</dbReference>
<evidence type="ECO:0000313" key="5">
    <source>
        <dbReference type="Proteomes" id="UP001058860"/>
    </source>
</evidence>
<accession>A0ABY5PDI1</accession>
<comment type="similarity">
    <text evidence="1">Belongs to the AB hydrolase superfamily.</text>
</comment>
<keyword evidence="2" id="KW-0378">Hydrolase</keyword>
<dbReference type="Pfam" id="PF02129">
    <property type="entry name" value="Peptidase_S15"/>
    <property type="match status" value="1"/>
</dbReference>
<evidence type="ECO:0000259" key="3">
    <source>
        <dbReference type="SMART" id="SM00939"/>
    </source>
</evidence>
<dbReference type="SMART" id="SM00939">
    <property type="entry name" value="PepX_C"/>
    <property type="match status" value="1"/>
</dbReference>
<dbReference type="Pfam" id="PF08530">
    <property type="entry name" value="PepX_C"/>
    <property type="match status" value="1"/>
</dbReference>
<dbReference type="InterPro" id="IPR013736">
    <property type="entry name" value="Xaa-Pro_dipept_C"/>
</dbReference>
<organism evidence="4 5">
    <name type="scientific">Svornostia abyssi</name>
    <dbReference type="NCBI Taxonomy" id="2898438"/>
    <lineage>
        <taxon>Bacteria</taxon>
        <taxon>Bacillati</taxon>
        <taxon>Actinomycetota</taxon>
        <taxon>Thermoleophilia</taxon>
        <taxon>Solirubrobacterales</taxon>
        <taxon>Baekduiaceae</taxon>
        <taxon>Svornostia</taxon>
    </lineage>
</organism>
<dbReference type="PANTHER" id="PTHR22946">
    <property type="entry name" value="DIENELACTONE HYDROLASE DOMAIN-CONTAINING PROTEIN-RELATED"/>
    <property type="match status" value="1"/>
</dbReference>
<gene>
    <name evidence="4" type="ORF">LRS13_18885</name>
</gene>
<dbReference type="Gene3D" id="2.60.120.260">
    <property type="entry name" value="Galactose-binding domain-like"/>
    <property type="match status" value="1"/>
</dbReference>